<sequence>MTREIYLDNAATTKPYTEVAEVVAHTMLHAYGNPSSLHKKGMEAETILREATEFFARQIGALPEEIFFTSGGTESNNTAIIGASMAYKRMGNKIITSTIEHPSVKEVFKYLGEQGFEIVTVGVDQSGLVDMEALKSAIDEHTILVSIMHVNNEIGTIQPIEEIGKLIKSINKETLFHVDAVQSFARLPIQVKRAKIDFLSCSGHKFYGPRGVGLLYKGKSVRMQNLFWGGGQQKNVRSGTENVPAIAGMLKAGQEVFKNQKNIMSHMQECKAYLAERILCEIPDTWVNGPNIEEGVPYILNIGFKDVRSEVLLHALEQEGIYVSSGSACSSHKKEKDGVLVAIGNKKDQLDHAIRFSFAHDTQLEELMQVVEILKNQVTLLRRYTPGGRK</sequence>
<dbReference type="Gene3D" id="3.90.1150.10">
    <property type="entry name" value="Aspartate Aminotransferase, domain 1"/>
    <property type="match status" value="1"/>
</dbReference>
<dbReference type="GO" id="GO:0031071">
    <property type="term" value="F:cysteine desulfurase activity"/>
    <property type="evidence" value="ECO:0007669"/>
    <property type="project" value="UniProtKB-ARBA"/>
</dbReference>
<protein>
    <submittedName>
        <fullName evidence="9">Cysteine desulfurase</fullName>
    </submittedName>
</protein>
<dbReference type="Gene3D" id="1.10.260.50">
    <property type="match status" value="1"/>
</dbReference>
<dbReference type="AlphaFoldDB" id="A0A9E2KBG7"/>
<dbReference type="PROSITE" id="PS00595">
    <property type="entry name" value="AA_TRANSFER_CLASS_5"/>
    <property type="match status" value="1"/>
</dbReference>
<dbReference type="PIRSF" id="PIRSF005572">
    <property type="entry name" value="NifS"/>
    <property type="match status" value="1"/>
</dbReference>
<dbReference type="InterPro" id="IPR020578">
    <property type="entry name" value="Aminotrans_V_PyrdxlP_BS"/>
</dbReference>
<dbReference type="SUPFAM" id="SSF53383">
    <property type="entry name" value="PLP-dependent transferases"/>
    <property type="match status" value="1"/>
</dbReference>
<evidence type="ECO:0000313" key="9">
    <source>
        <dbReference type="EMBL" id="MBU3804474.1"/>
    </source>
</evidence>
<evidence type="ECO:0000256" key="2">
    <source>
        <dbReference type="ARBA" id="ARBA00006490"/>
    </source>
</evidence>
<evidence type="ECO:0000256" key="3">
    <source>
        <dbReference type="ARBA" id="ARBA00022723"/>
    </source>
</evidence>
<comment type="caution">
    <text evidence="9">The sequence shown here is derived from an EMBL/GenBank/DDBJ whole genome shotgun (WGS) entry which is preliminary data.</text>
</comment>
<feature type="domain" description="Aminotransferase class V" evidence="8">
    <location>
        <begin position="5"/>
        <end position="368"/>
    </location>
</feature>
<gene>
    <name evidence="9" type="ORF">H9872_06940</name>
</gene>
<dbReference type="GO" id="GO:0051536">
    <property type="term" value="F:iron-sulfur cluster binding"/>
    <property type="evidence" value="ECO:0007669"/>
    <property type="project" value="UniProtKB-KW"/>
</dbReference>
<keyword evidence="4" id="KW-0663">Pyridoxal phosphate</keyword>
<name>A0A9E2KBG7_9FIRM</name>
<dbReference type="InterPro" id="IPR000192">
    <property type="entry name" value="Aminotrans_V_dom"/>
</dbReference>
<dbReference type="InterPro" id="IPR016454">
    <property type="entry name" value="Cysteine_dSase"/>
</dbReference>
<dbReference type="Gene3D" id="3.40.640.10">
    <property type="entry name" value="Type I PLP-dependent aspartate aminotransferase-like (Major domain)"/>
    <property type="match status" value="1"/>
</dbReference>
<evidence type="ECO:0000256" key="7">
    <source>
        <dbReference type="RuleBase" id="RU004504"/>
    </source>
</evidence>
<dbReference type="InterPro" id="IPR015421">
    <property type="entry name" value="PyrdxlP-dep_Trfase_major"/>
</dbReference>
<evidence type="ECO:0000256" key="6">
    <source>
        <dbReference type="ARBA" id="ARBA00023014"/>
    </source>
</evidence>
<comment type="similarity">
    <text evidence="2">Belongs to the class-V pyridoxal-phosphate-dependent aminotransferase family. NifS/IscS subfamily.</text>
</comment>
<organism evidence="9 10">
    <name type="scientific">Candidatus Cellulosilyticum pullistercoris</name>
    <dbReference type="NCBI Taxonomy" id="2838521"/>
    <lineage>
        <taxon>Bacteria</taxon>
        <taxon>Bacillati</taxon>
        <taxon>Bacillota</taxon>
        <taxon>Clostridia</taxon>
        <taxon>Lachnospirales</taxon>
        <taxon>Cellulosilyticaceae</taxon>
        <taxon>Cellulosilyticum</taxon>
    </lineage>
</organism>
<evidence type="ECO:0000259" key="8">
    <source>
        <dbReference type="Pfam" id="PF00266"/>
    </source>
</evidence>
<keyword evidence="5" id="KW-0408">Iron</keyword>
<dbReference type="InterPro" id="IPR015422">
    <property type="entry name" value="PyrdxlP-dep_Trfase_small"/>
</dbReference>
<comment type="cofactor">
    <cofactor evidence="1 7">
        <name>pyridoxal 5'-phosphate</name>
        <dbReference type="ChEBI" id="CHEBI:597326"/>
    </cofactor>
</comment>
<accession>A0A9E2KBG7</accession>
<dbReference type="Pfam" id="PF00266">
    <property type="entry name" value="Aminotran_5"/>
    <property type="match status" value="1"/>
</dbReference>
<evidence type="ECO:0000313" key="10">
    <source>
        <dbReference type="Proteomes" id="UP000824229"/>
    </source>
</evidence>
<keyword evidence="6" id="KW-0411">Iron-sulfur</keyword>
<dbReference type="GO" id="GO:0046872">
    <property type="term" value="F:metal ion binding"/>
    <property type="evidence" value="ECO:0007669"/>
    <property type="project" value="UniProtKB-KW"/>
</dbReference>
<evidence type="ECO:0000256" key="1">
    <source>
        <dbReference type="ARBA" id="ARBA00001933"/>
    </source>
</evidence>
<dbReference type="FunFam" id="3.40.640.10:FF:000084">
    <property type="entry name" value="IscS-like cysteine desulfurase"/>
    <property type="match status" value="1"/>
</dbReference>
<dbReference type="EMBL" id="JAHLFQ010000156">
    <property type="protein sequence ID" value="MBU3804474.1"/>
    <property type="molecule type" value="Genomic_DNA"/>
</dbReference>
<keyword evidence="3" id="KW-0479">Metal-binding</keyword>
<dbReference type="InterPro" id="IPR015424">
    <property type="entry name" value="PyrdxlP-dep_Trfase"/>
</dbReference>
<proteinExistence type="inferred from homology"/>
<reference evidence="9" key="2">
    <citation type="submission" date="2021-04" db="EMBL/GenBank/DDBJ databases">
        <authorList>
            <person name="Gilroy R."/>
        </authorList>
    </citation>
    <scope>NUCLEOTIDE SEQUENCE</scope>
    <source>
        <strain evidence="9">B5-657</strain>
    </source>
</reference>
<dbReference type="Proteomes" id="UP000824229">
    <property type="component" value="Unassembled WGS sequence"/>
</dbReference>
<evidence type="ECO:0000256" key="5">
    <source>
        <dbReference type="ARBA" id="ARBA00023004"/>
    </source>
</evidence>
<evidence type="ECO:0000256" key="4">
    <source>
        <dbReference type="ARBA" id="ARBA00022898"/>
    </source>
</evidence>
<dbReference type="PANTHER" id="PTHR11601:SF50">
    <property type="entry name" value="CYSTEINE DESULFURASE ISCS 2-RELATED"/>
    <property type="match status" value="1"/>
</dbReference>
<reference evidence="9" key="1">
    <citation type="journal article" date="2021" name="PeerJ">
        <title>Extensive microbial diversity within the chicken gut microbiome revealed by metagenomics and culture.</title>
        <authorList>
            <person name="Gilroy R."/>
            <person name="Ravi A."/>
            <person name="Getino M."/>
            <person name="Pursley I."/>
            <person name="Horton D.L."/>
            <person name="Alikhan N.F."/>
            <person name="Baker D."/>
            <person name="Gharbi K."/>
            <person name="Hall N."/>
            <person name="Watson M."/>
            <person name="Adriaenssens E.M."/>
            <person name="Foster-Nyarko E."/>
            <person name="Jarju S."/>
            <person name="Secka A."/>
            <person name="Antonio M."/>
            <person name="Oren A."/>
            <person name="Chaudhuri R.R."/>
            <person name="La Ragione R."/>
            <person name="Hildebrand F."/>
            <person name="Pallen M.J."/>
        </authorList>
    </citation>
    <scope>NUCLEOTIDE SEQUENCE</scope>
    <source>
        <strain evidence="9">B5-657</strain>
    </source>
</reference>
<dbReference type="PANTHER" id="PTHR11601">
    <property type="entry name" value="CYSTEINE DESULFURYLASE FAMILY MEMBER"/>
    <property type="match status" value="1"/>
</dbReference>